<name>A0A378RMT0_MYROD</name>
<protein>
    <submittedName>
        <fullName evidence="2">Gliding motility-associated C-terminal domain</fullName>
    </submittedName>
</protein>
<evidence type="ECO:0000313" key="3">
    <source>
        <dbReference type="Proteomes" id="UP000255024"/>
    </source>
</evidence>
<dbReference type="NCBIfam" id="TIGR04131">
    <property type="entry name" value="Bac_Flav_CTERM"/>
    <property type="match status" value="1"/>
</dbReference>
<evidence type="ECO:0000256" key="1">
    <source>
        <dbReference type="ARBA" id="ARBA00022729"/>
    </source>
</evidence>
<dbReference type="Proteomes" id="UP000255024">
    <property type="component" value="Unassembled WGS sequence"/>
</dbReference>
<gene>
    <name evidence="2" type="ORF">NCTC11179_01175</name>
</gene>
<dbReference type="InterPro" id="IPR014755">
    <property type="entry name" value="Cu-Rt/internalin_Ig-like"/>
</dbReference>
<dbReference type="Gene3D" id="2.60.40.1220">
    <property type="match status" value="2"/>
</dbReference>
<accession>A0A378RMT0</accession>
<dbReference type="AlphaFoldDB" id="A0A378RMT0"/>
<keyword evidence="3" id="KW-1185">Reference proteome</keyword>
<evidence type="ECO:0000313" key="2">
    <source>
        <dbReference type="EMBL" id="STZ27639.1"/>
    </source>
</evidence>
<dbReference type="InterPro" id="IPR026341">
    <property type="entry name" value="T9SS_type_B"/>
</dbReference>
<dbReference type="RefSeq" id="WP_115090541.1">
    <property type="nucleotide sequence ID" value="NZ_CP068107.1"/>
</dbReference>
<dbReference type="Pfam" id="PF13585">
    <property type="entry name" value="CHU_C"/>
    <property type="match status" value="1"/>
</dbReference>
<reference evidence="2 3" key="1">
    <citation type="submission" date="2018-06" db="EMBL/GenBank/DDBJ databases">
        <authorList>
            <consortium name="Pathogen Informatics"/>
            <person name="Doyle S."/>
        </authorList>
    </citation>
    <scope>NUCLEOTIDE SEQUENCE [LARGE SCALE GENOMIC DNA]</scope>
    <source>
        <strain evidence="2 3">NCTC11179</strain>
    </source>
</reference>
<dbReference type="EMBL" id="UGQL01000001">
    <property type="protein sequence ID" value="STZ27639.1"/>
    <property type="molecule type" value="Genomic_DNA"/>
</dbReference>
<sequence>MRYFACVVVFFCFYMNALYGQQNLVLNPSFEKVNEEALLCRGYLPNGELEMAIENWKSVIGSADIYHMSVDVNCQSHPLNTSFVLNNFLPPRTGKSMVAFGIGLEAIQGELQSPLIAGNKYKIKFYTSLANNSGIAINNFGVKFLQEPYDQVRDGYNLVPDVNYLEVIRETEGWYLVELEFTPQISGQKYFVINNFFPSSETRIEPNLNRLTHFTALDNVTYYYFDDFYIIDLIPSFQPIGPFCKGIIFTLPEVSENGWTGSWSPTINNQETTTYTFTPDDAEAESVTLTVEIIEPHIKPIFDIVTTRCKGTTITLSSVSENGIVGSWSPEINNQTTTTYTFTPEAGSCALETSVTIEIVDIVTPEFTLPSFICEGSMLVLPEVSNNSIRGVWAPTIDNQQTTTYTFTPVGHDCAVPVKVTVEVKRIDTPLLNSYCTKNELYVEVLNPELEHQFQWQINGIAIDESSPTIQLSKYANLLHDNQNIVTVSMTNTLGCVSTNTIEIENKNLCFIPKGISPQGDGLNDTFDLSHFGGVSLQIFNRYGMKVYNKKNYKNEWFGQTNSSNTLLPSGTYFYQIVTHRGETLSGWVQLVY</sequence>
<keyword evidence="1" id="KW-0732">Signal</keyword>
<proteinExistence type="predicted"/>
<organism evidence="2 3">
    <name type="scientific">Myroides odoratus</name>
    <name type="common">Flavobacterium odoratum</name>
    <dbReference type="NCBI Taxonomy" id="256"/>
    <lineage>
        <taxon>Bacteria</taxon>
        <taxon>Pseudomonadati</taxon>
        <taxon>Bacteroidota</taxon>
        <taxon>Flavobacteriia</taxon>
        <taxon>Flavobacteriales</taxon>
        <taxon>Flavobacteriaceae</taxon>
        <taxon>Myroides</taxon>
    </lineage>
</organism>